<dbReference type="HAMAP" id="MF_00963">
    <property type="entry name" value="Sigma70_RpoD_SigA"/>
    <property type="match status" value="1"/>
</dbReference>
<feature type="compositionally biased region" description="Basic and acidic residues" evidence="7">
    <location>
        <begin position="73"/>
        <end position="84"/>
    </location>
</feature>
<dbReference type="RefSeq" id="WP_165108050.1">
    <property type="nucleotide sequence ID" value="NZ_JAAKYA010000072.1"/>
</dbReference>
<dbReference type="SUPFAM" id="SSF88659">
    <property type="entry name" value="Sigma3 and sigma4 domains of RNA polymerase sigma factors"/>
    <property type="match status" value="2"/>
</dbReference>
<evidence type="ECO:0000256" key="7">
    <source>
        <dbReference type="SAM" id="MobiDB-lite"/>
    </source>
</evidence>
<dbReference type="InterPro" id="IPR042189">
    <property type="entry name" value="RNA_pol_sigma_70_r1_1_sf"/>
</dbReference>
<dbReference type="InterPro" id="IPR036388">
    <property type="entry name" value="WH-like_DNA-bd_sf"/>
</dbReference>
<comment type="caution">
    <text evidence="10">The sequence shown here is derived from an EMBL/GenBank/DDBJ whole genome shotgun (WGS) entry which is preliminary data.</text>
</comment>
<feature type="region of interest" description="Sigma-70 factor domain-4" evidence="6">
    <location>
        <begin position="581"/>
        <end position="634"/>
    </location>
</feature>
<comment type="function">
    <text evidence="6">Sigma factors are initiation factors that promote the attachment of RNA polymerase to specific initiation sites and are then released. This sigma factor is the primary sigma factor during exponential growth.</text>
</comment>
<feature type="domain" description="RNA polymerase sigma-70" evidence="9">
    <location>
        <begin position="606"/>
        <end position="632"/>
    </location>
</feature>
<dbReference type="PANTHER" id="PTHR30603:SF60">
    <property type="entry name" value="RNA POLYMERASE SIGMA FACTOR RPOD"/>
    <property type="match status" value="1"/>
</dbReference>
<evidence type="ECO:0000256" key="1">
    <source>
        <dbReference type="ARBA" id="ARBA00022490"/>
    </source>
</evidence>
<dbReference type="Pfam" id="PF04542">
    <property type="entry name" value="Sigma70_r2"/>
    <property type="match status" value="1"/>
</dbReference>
<dbReference type="GO" id="GO:0005737">
    <property type="term" value="C:cytoplasm"/>
    <property type="evidence" value="ECO:0007669"/>
    <property type="project" value="UniProtKB-SubCell"/>
</dbReference>
<feature type="region of interest" description="Disordered" evidence="7">
    <location>
        <begin position="1"/>
        <end position="105"/>
    </location>
</feature>
<feature type="region of interest" description="Sigma-70 factor domain-2" evidence="6">
    <location>
        <begin position="413"/>
        <end position="483"/>
    </location>
</feature>
<dbReference type="PRINTS" id="PR00046">
    <property type="entry name" value="SIGMA70FCT"/>
</dbReference>
<sequence>MATKKVASKKAVTRQKSKKAGKAETGRKAAGEKKTASKATPETPAPRARRRFVLGSLKRRETRTETTSQPSGQDKKGGKTRNEAAPRQNGSASTTATASTPETPATGEVIRRQAADMNEALKILLQLARLHGRITYDDINEVLPDGMTPEELDELYTKLRSMNVEIVEDTDTDLGRAVETEDDEDDRLDALDDPVRMYMNQMGKVPLLTREQEIEICKRIEEAELEMQRIIYSFGFAAKEHIAIAEKLLSEPPKERFDRVVVDKKVANREGHLRELRKLVKTVRALDQQVDAQYALLQKATTPEEQAAARAAFEKLDKKLQSYFPKFAYKQKVLEEMVVVAGNIHEKFQQSVRALEQLQNQPATPERDAAIQAEKDKITALELFVRMPREEFYKAFEALKAAADRAHQAKTHMAEANLRLVVSVAKKYTNRGQSFLDLIQEGNIGLMKGVEKFEYRRGYKFSTYAIWWIRQAITRSIADQARTIRIPVHMIETMNKLWRVQKQLTQELGREPSPEEIADEMHLPVSRVNSLLKMAQQPISLHAPVGDDGDVSVGDFIEDKTAENPLEVTSYSLLREKLAEVLATLTERERKILEMRFGLVDGYERTLEEIGKMYNVTRERIRQIEAKALRKLRHPTRLRHLQGFLEGAEEEAAA</sequence>
<evidence type="ECO:0000256" key="2">
    <source>
        <dbReference type="ARBA" id="ARBA00023015"/>
    </source>
</evidence>
<evidence type="ECO:0000313" key="11">
    <source>
        <dbReference type="Proteomes" id="UP000477311"/>
    </source>
</evidence>
<dbReference type="GO" id="GO:0003677">
    <property type="term" value="F:DNA binding"/>
    <property type="evidence" value="ECO:0007669"/>
    <property type="project" value="UniProtKB-UniRule"/>
</dbReference>
<evidence type="ECO:0000256" key="4">
    <source>
        <dbReference type="ARBA" id="ARBA00023125"/>
    </source>
</evidence>
<dbReference type="Gene3D" id="1.10.220.120">
    <property type="entry name" value="Sigma-70 factor, region 1.1"/>
    <property type="match status" value="1"/>
</dbReference>
<feature type="compositionally biased region" description="Basic and acidic residues" evidence="7">
    <location>
        <begin position="21"/>
        <end position="35"/>
    </location>
</feature>
<dbReference type="Pfam" id="PF00140">
    <property type="entry name" value="Sigma70_r1_2"/>
    <property type="match status" value="1"/>
</dbReference>
<dbReference type="CDD" id="cd06171">
    <property type="entry name" value="Sigma70_r4"/>
    <property type="match status" value="1"/>
</dbReference>
<dbReference type="Gene3D" id="1.10.601.10">
    <property type="entry name" value="RNA Polymerase Primary Sigma Factor"/>
    <property type="match status" value="1"/>
</dbReference>
<evidence type="ECO:0000256" key="6">
    <source>
        <dbReference type="HAMAP-Rule" id="MF_00963"/>
    </source>
</evidence>
<dbReference type="InterPro" id="IPR013325">
    <property type="entry name" value="RNA_pol_sigma_r2"/>
</dbReference>
<dbReference type="InterPro" id="IPR007127">
    <property type="entry name" value="RNA_pol_sigma_70_r1_1"/>
</dbReference>
<keyword evidence="3 6" id="KW-0731">Sigma factor</keyword>
<dbReference type="Proteomes" id="UP000477311">
    <property type="component" value="Unassembled WGS sequence"/>
</dbReference>
<dbReference type="FunFam" id="1.10.601.10:FF:000001">
    <property type="entry name" value="RNA polymerase sigma factor SigA"/>
    <property type="match status" value="1"/>
</dbReference>
<keyword evidence="5 6" id="KW-0804">Transcription</keyword>
<dbReference type="InterPro" id="IPR028630">
    <property type="entry name" value="Sigma70_RpoD"/>
</dbReference>
<dbReference type="InterPro" id="IPR014284">
    <property type="entry name" value="RNA_pol_sigma-70_dom"/>
</dbReference>
<feature type="short sequence motif" description="Interaction with polymerase core subunit RpoC" evidence="6">
    <location>
        <begin position="437"/>
        <end position="440"/>
    </location>
</feature>
<dbReference type="InterPro" id="IPR009042">
    <property type="entry name" value="RNA_pol_sigma70_r1_2"/>
</dbReference>
<feature type="compositionally biased region" description="Low complexity" evidence="7">
    <location>
        <begin position="90"/>
        <end position="105"/>
    </location>
</feature>
<reference evidence="10 11" key="1">
    <citation type="submission" date="2020-02" db="EMBL/GenBank/DDBJ databases">
        <title>Draft genome sequence of Limisphaera ngatamarikiensis NGM72.4T, a thermophilic Verrucomicrobia grouped in subdivision 3.</title>
        <authorList>
            <person name="Carere C.R."/>
            <person name="Steen J."/>
            <person name="Hugenholtz P."/>
            <person name="Stott M.B."/>
        </authorList>
    </citation>
    <scope>NUCLEOTIDE SEQUENCE [LARGE SCALE GENOMIC DNA]</scope>
    <source>
        <strain evidence="10 11">NGM72.4</strain>
    </source>
</reference>
<dbReference type="Pfam" id="PF03979">
    <property type="entry name" value="Sigma70_r1_1"/>
    <property type="match status" value="1"/>
</dbReference>
<keyword evidence="1 6" id="KW-0963">Cytoplasm</keyword>
<dbReference type="AlphaFoldDB" id="A0A6M1S3B5"/>
<dbReference type="Gene3D" id="1.10.10.10">
    <property type="entry name" value="Winged helix-like DNA-binding domain superfamily/Winged helix DNA-binding domain"/>
    <property type="match status" value="2"/>
</dbReference>
<name>A0A6M1S3B5_9BACT</name>
<evidence type="ECO:0000259" key="8">
    <source>
        <dbReference type="PROSITE" id="PS00715"/>
    </source>
</evidence>
<gene>
    <name evidence="10" type="primary">rpoD</name>
    <name evidence="6" type="synonym">sigA</name>
    <name evidence="10" type="ORF">G4L39_10450</name>
</gene>
<dbReference type="GO" id="GO:0016987">
    <property type="term" value="F:sigma factor activity"/>
    <property type="evidence" value="ECO:0007669"/>
    <property type="project" value="UniProtKB-UniRule"/>
</dbReference>
<keyword evidence="2 6" id="KW-0805">Transcription regulation</keyword>
<comment type="similarity">
    <text evidence="6">Belongs to the sigma-70 factor family. RpoD/SigA subfamily.</text>
</comment>
<dbReference type="PROSITE" id="PS00716">
    <property type="entry name" value="SIGMA70_2"/>
    <property type="match status" value="1"/>
</dbReference>
<dbReference type="NCBIfam" id="TIGR02393">
    <property type="entry name" value="RpoD_Cterm"/>
    <property type="match status" value="1"/>
</dbReference>
<dbReference type="InterPro" id="IPR007627">
    <property type="entry name" value="RNA_pol_sigma70_r2"/>
</dbReference>
<dbReference type="PANTHER" id="PTHR30603">
    <property type="entry name" value="RNA POLYMERASE SIGMA FACTOR RPO"/>
    <property type="match status" value="1"/>
</dbReference>
<dbReference type="Pfam" id="PF04545">
    <property type="entry name" value="Sigma70_r4"/>
    <property type="match status" value="1"/>
</dbReference>
<feature type="DNA-binding region" description="H-T-H motif" evidence="6">
    <location>
        <begin position="607"/>
        <end position="626"/>
    </location>
</feature>
<dbReference type="PROSITE" id="PS00715">
    <property type="entry name" value="SIGMA70_1"/>
    <property type="match status" value="1"/>
</dbReference>
<evidence type="ECO:0000256" key="3">
    <source>
        <dbReference type="ARBA" id="ARBA00023082"/>
    </source>
</evidence>
<accession>A0A6M1S3B5</accession>
<evidence type="ECO:0000259" key="9">
    <source>
        <dbReference type="PROSITE" id="PS00716"/>
    </source>
</evidence>
<feature type="domain" description="RNA polymerase sigma-70" evidence="8">
    <location>
        <begin position="437"/>
        <end position="450"/>
    </location>
</feature>
<dbReference type="Pfam" id="PF04539">
    <property type="entry name" value="Sigma70_r3"/>
    <property type="match status" value="1"/>
</dbReference>
<dbReference type="EMBL" id="JAAKYA010000072">
    <property type="protein sequence ID" value="NGO39810.1"/>
    <property type="molecule type" value="Genomic_DNA"/>
</dbReference>
<evidence type="ECO:0000313" key="10">
    <source>
        <dbReference type="EMBL" id="NGO39810.1"/>
    </source>
</evidence>
<dbReference type="GO" id="GO:0006352">
    <property type="term" value="P:DNA-templated transcription initiation"/>
    <property type="evidence" value="ECO:0007669"/>
    <property type="project" value="UniProtKB-UniRule"/>
</dbReference>
<keyword evidence="11" id="KW-1185">Reference proteome</keyword>
<evidence type="ECO:0000256" key="5">
    <source>
        <dbReference type="ARBA" id="ARBA00023163"/>
    </source>
</evidence>
<dbReference type="SUPFAM" id="SSF88946">
    <property type="entry name" value="Sigma2 domain of RNA polymerase sigma factors"/>
    <property type="match status" value="1"/>
</dbReference>
<feature type="compositionally biased region" description="Basic residues" evidence="7">
    <location>
        <begin position="1"/>
        <end position="20"/>
    </location>
</feature>
<dbReference type="InterPro" id="IPR007630">
    <property type="entry name" value="RNA_pol_sigma70_r4"/>
</dbReference>
<organism evidence="10 11">
    <name type="scientific">Limisphaera ngatamarikiensis</name>
    <dbReference type="NCBI Taxonomy" id="1324935"/>
    <lineage>
        <taxon>Bacteria</taxon>
        <taxon>Pseudomonadati</taxon>
        <taxon>Verrucomicrobiota</taxon>
        <taxon>Verrucomicrobiia</taxon>
        <taxon>Limisphaerales</taxon>
        <taxon>Limisphaeraceae</taxon>
        <taxon>Limisphaera</taxon>
    </lineage>
</organism>
<dbReference type="InterPro" id="IPR050239">
    <property type="entry name" value="Sigma-70_RNA_pol_init_factors"/>
</dbReference>
<comment type="subcellular location">
    <subcellularLocation>
        <location evidence="6">Cytoplasm</location>
    </subcellularLocation>
</comment>
<feature type="region of interest" description="Sigma-70 factor domain-3" evidence="6">
    <location>
        <begin position="492"/>
        <end position="568"/>
    </location>
</feature>
<protein>
    <recommendedName>
        <fullName evidence="6">RNA polymerase sigma factor SigA</fullName>
    </recommendedName>
</protein>
<dbReference type="InterPro" id="IPR012760">
    <property type="entry name" value="RNA_pol_sigma_RpoD_C"/>
</dbReference>
<keyword evidence="4 6" id="KW-0238">DNA-binding</keyword>
<dbReference type="InterPro" id="IPR000943">
    <property type="entry name" value="RNA_pol_sigma70"/>
</dbReference>
<proteinExistence type="inferred from homology"/>
<dbReference type="InterPro" id="IPR007624">
    <property type="entry name" value="RNA_pol_sigma70_r3"/>
</dbReference>
<comment type="subunit">
    <text evidence="6">Interacts transiently with the RNA polymerase catalytic core.</text>
</comment>
<dbReference type="InterPro" id="IPR013324">
    <property type="entry name" value="RNA_pol_sigma_r3/r4-like"/>
</dbReference>
<dbReference type="NCBIfam" id="TIGR02937">
    <property type="entry name" value="sigma70-ECF"/>
    <property type="match status" value="1"/>
</dbReference>